<dbReference type="InterPro" id="IPR023408">
    <property type="entry name" value="MscS_beta-dom_sf"/>
</dbReference>
<evidence type="ECO:0000259" key="8">
    <source>
        <dbReference type="Pfam" id="PF00924"/>
    </source>
</evidence>
<dbReference type="InterPro" id="IPR010920">
    <property type="entry name" value="LSM_dom_sf"/>
</dbReference>
<accession>A0A5C6BJ88</accession>
<keyword evidence="6 7" id="KW-0472">Membrane</keyword>
<dbReference type="Proteomes" id="UP000320735">
    <property type="component" value="Unassembled WGS sequence"/>
</dbReference>
<dbReference type="PANTHER" id="PTHR30221:SF1">
    <property type="entry name" value="SMALL-CONDUCTANCE MECHANOSENSITIVE CHANNEL"/>
    <property type="match status" value="1"/>
</dbReference>
<dbReference type="OrthoDB" id="9809206at2"/>
<name>A0A5C6BJ88_9PLAN</name>
<keyword evidence="3" id="KW-1003">Cell membrane</keyword>
<feature type="domain" description="Mechanosensitive ion channel MscS C-terminal" evidence="9">
    <location>
        <begin position="337"/>
        <end position="419"/>
    </location>
</feature>
<dbReference type="SUPFAM" id="SSF50182">
    <property type="entry name" value="Sm-like ribonucleoproteins"/>
    <property type="match status" value="1"/>
</dbReference>
<comment type="subcellular location">
    <subcellularLocation>
        <location evidence="1">Cell membrane</location>
        <topology evidence="1">Multi-pass membrane protein</topology>
    </subcellularLocation>
</comment>
<evidence type="ECO:0000313" key="10">
    <source>
        <dbReference type="EMBL" id="TWU12118.1"/>
    </source>
</evidence>
<dbReference type="InterPro" id="IPR045275">
    <property type="entry name" value="MscS_archaea/bacteria_type"/>
</dbReference>
<feature type="transmembrane region" description="Helical" evidence="7">
    <location>
        <begin position="256"/>
        <end position="278"/>
    </location>
</feature>
<dbReference type="SUPFAM" id="SSF82689">
    <property type="entry name" value="Mechanosensitive channel protein MscS (YggB), C-terminal domain"/>
    <property type="match status" value="1"/>
</dbReference>
<organism evidence="10 11">
    <name type="scientific">Symmachiella macrocystis</name>
    <dbReference type="NCBI Taxonomy" id="2527985"/>
    <lineage>
        <taxon>Bacteria</taxon>
        <taxon>Pseudomonadati</taxon>
        <taxon>Planctomycetota</taxon>
        <taxon>Planctomycetia</taxon>
        <taxon>Planctomycetales</taxon>
        <taxon>Planctomycetaceae</taxon>
        <taxon>Symmachiella</taxon>
    </lineage>
</organism>
<dbReference type="InterPro" id="IPR011014">
    <property type="entry name" value="MscS_channel_TM-2"/>
</dbReference>
<keyword evidence="4 7" id="KW-0812">Transmembrane</keyword>
<dbReference type="Gene3D" id="3.30.70.100">
    <property type="match status" value="1"/>
</dbReference>
<dbReference type="SUPFAM" id="SSF82861">
    <property type="entry name" value="Mechanosensitive channel protein MscS (YggB), transmembrane region"/>
    <property type="match status" value="1"/>
</dbReference>
<evidence type="ECO:0000259" key="9">
    <source>
        <dbReference type="Pfam" id="PF21082"/>
    </source>
</evidence>
<dbReference type="InterPro" id="IPR011066">
    <property type="entry name" value="MscS_channel_C_sf"/>
</dbReference>
<feature type="domain" description="Mechanosensitive ion channel MscS" evidence="8">
    <location>
        <begin position="265"/>
        <end position="330"/>
    </location>
</feature>
<reference evidence="10 11" key="1">
    <citation type="submission" date="2019-02" db="EMBL/GenBank/DDBJ databases">
        <title>Deep-cultivation of Planctomycetes and their phenomic and genomic characterization uncovers novel biology.</title>
        <authorList>
            <person name="Wiegand S."/>
            <person name="Jogler M."/>
            <person name="Boedeker C."/>
            <person name="Pinto D."/>
            <person name="Vollmers J."/>
            <person name="Rivas-Marin E."/>
            <person name="Kohn T."/>
            <person name="Peeters S.H."/>
            <person name="Heuer A."/>
            <person name="Rast P."/>
            <person name="Oberbeckmann S."/>
            <person name="Bunk B."/>
            <person name="Jeske O."/>
            <person name="Meyerdierks A."/>
            <person name="Storesund J.E."/>
            <person name="Kallscheuer N."/>
            <person name="Luecker S."/>
            <person name="Lage O.M."/>
            <person name="Pohl T."/>
            <person name="Merkel B.J."/>
            <person name="Hornburger P."/>
            <person name="Mueller R.-W."/>
            <person name="Bruemmer F."/>
            <person name="Labrenz M."/>
            <person name="Spormann A.M."/>
            <person name="Op Den Camp H."/>
            <person name="Overmann J."/>
            <person name="Amann R."/>
            <person name="Jetten M.S.M."/>
            <person name="Mascher T."/>
            <person name="Medema M.H."/>
            <person name="Devos D.P."/>
            <person name="Kaster A.-K."/>
            <person name="Ovreas L."/>
            <person name="Rohde M."/>
            <person name="Galperin M.Y."/>
            <person name="Jogler C."/>
        </authorList>
    </citation>
    <scope>NUCLEOTIDE SEQUENCE [LARGE SCALE GENOMIC DNA]</scope>
    <source>
        <strain evidence="10 11">CA54</strain>
    </source>
</reference>
<comment type="similarity">
    <text evidence="2">Belongs to the MscS (TC 1.A.23) family.</text>
</comment>
<dbReference type="Gene3D" id="1.10.287.1260">
    <property type="match status" value="1"/>
</dbReference>
<evidence type="ECO:0000256" key="5">
    <source>
        <dbReference type="ARBA" id="ARBA00022989"/>
    </source>
</evidence>
<dbReference type="EMBL" id="SJPP01000001">
    <property type="protein sequence ID" value="TWU12118.1"/>
    <property type="molecule type" value="Genomic_DNA"/>
</dbReference>
<dbReference type="AlphaFoldDB" id="A0A5C6BJ88"/>
<comment type="caution">
    <text evidence="10">The sequence shown here is derived from an EMBL/GenBank/DDBJ whole genome shotgun (WGS) entry which is preliminary data.</text>
</comment>
<evidence type="ECO:0000256" key="1">
    <source>
        <dbReference type="ARBA" id="ARBA00004651"/>
    </source>
</evidence>
<dbReference type="InterPro" id="IPR006685">
    <property type="entry name" value="MscS_channel_2nd"/>
</dbReference>
<proteinExistence type="inferred from homology"/>
<feature type="transmembrane region" description="Helical" evidence="7">
    <location>
        <begin position="181"/>
        <end position="203"/>
    </location>
</feature>
<evidence type="ECO:0000256" key="4">
    <source>
        <dbReference type="ARBA" id="ARBA00022692"/>
    </source>
</evidence>
<dbReference type="GO" id="GO:0008381">
    <property type="term" value="F:mechanosensitive monoatomic ion channel activity"/>
    <property type="evidence" value="ECO:0007669"/>
    <property type="project" value="InterPro"/>
</dbReference>
<evidence type="ECO:0000256" key="3">
    <source>
        <dbReference type="ARBA" id="ARBA00022475"/>
    </source>
</evidence>
<evidence type="ECO:0000256" key="6">
    <source>
        <dbReference type="ARBA" id="ARBA00023136"/>
    </source>
</evidence>
<gene>
    <name evidence="10" type="primary">mscS_1</name>
    <name evidence="10" type="ORF">CA54_09360</name>
</gene>
<evidence type="ECO:0000313" key="11">
    <source>
        <dbReference type="Proteomes" id="UP000320735"/>
    </source>
</evidence>
<dbReference type="Pfam" id="PF21082">
    <property type="entry name" value="MS_channel_3rd"/>
    <property type="match status" value="1"/>
</dbReference>
<keyword evidence="11" id="KW-1185">Reference proteome</keyword>
<protein>
    <submittedName>
        <fullName evidence="10">Small-conductance mechanosensitive channel</fullName>
    </submittedName>
</protein>
<dbReference type="GO" id="GO:0005886">
    <property type="term" value="C:plasma membrane"/>
    <property type="evidence" value="ECO:0007669"/>
    <property type="project" value="UniProtKB-SubCell"/>
</dbReference>
<sequence length="437" mass="47996">MRTFAGSWLGRFALVVAIGLSVVKSPTMAQETSGTEPPELTTTSDAEVPVDHLQVILRPLTKGELEIELNGWLDLLRAKITEVGNTELKLKAVPENESDDKLTDRLVALRIEETALAERTRIVLDALKAKGGDVQSAEQFINAVSDLSETTDATSYQAALVAELKNWAGRDDGGKLWARRLLVAAIILLVFFFISKFAGRVIAKALARHPRASNLLENFARRTTGGIVFVVGILMALSVLGVQIGPMMAALGAGGFIVGFALQETLGSFASGLMIMVYRPFDVDDYVSVSEVEGTVQEMSLVSTSLLTLDNKVVVIPNKKVWGDTIVNFTGKDTRRVDLVFGIGYDDKIEHAIDVLIQISNEHPLVLKDPSVTVHVDQLADSSVNLFCRPWVKTADYWTVHWDLTRQVKERFDEEGISIPYPQRDVHMLSESVPNLP</sequence>
<feature type="transmembrane region" description="Helical" evidence="7">
    <location>
        <begin position="224"/>
        <end position="244"/>
    </location>
</feature>
<dbReference type="RefSeq" id="WP_146369630.1">
    <property type="nucleotide sequence ID" value="NZ_SJPP01000001.1"/>
</dbReference>
<evidence type="ECO:0000256" key="2">
    <source>
        <dbReference type="ARBA" id="ARBA00008017"/>
    </source>
</evidence>
<dbReference type="Pfam" id="PF00924">
    <property type="entry name" value="MS_channel_2nd"/>
    <property type="match status" value="1"/>
</dbReference>
<dbReference type="PANTHER" id="PTHR30221">
    <property type="entry name" value="SMALL-CONDUCTANCE MECHANOSENSITIVE CHANNEL"/>
    <property type="match status" value="1"/>
</dbReference>
<dbReference type="InterPro" id="IPR049278">
    <property type="entry name" value="MS_channel_C"/>
</dbReference>
<evidence type="ECO:0000256" key="7">
    <source>
        <dbReference type="SAM" id="Phobius"/>
    </source>
</evidence>
<keyword evidence="5 7" id="KW-1133">Transmembrane helix</keyword>
<dbReference type="Gene3D" id="2.30.30.60">
    <property type="match status" value="1"/>
</dbReference>